<comment type="caution">
    <text evidence="1">The sequence shown here is derived from an EMBL/GenBank/DDBJ whole genome shotgun (WGS) entry which is preliminary data.</text>
</comment>
<dbReference type="PANTHER" id="PTHR13482">
    <property type="entry name" value="MICRORNA PROCESSOR COMPLEX SUBUNIT DGCR8"/>
    <property type="match status" value="1"/>
</dbReference>
<dbReference type="AlphaFoldDB" id="A0AAV2Q4I1"/>
<dbReference type="Gene3D" id="2.20.70.10">
    <property type="match status" value="1"/>
</dbReference>
<dbReference type="GO" id="GO:0003725">
    <property type="term" value="F:double-stranded RNA binding"/>
    <property type="evidence" value="ECO:0007669"/>
    <property type="project" value="TreeGrafter"/>
</dbReference>
<dbReference type="GO" id="GO:0070877">
    <property type="term" value="C:microprocessor complex"/>
    <property type="evidence" value="ECO:0007669"/>
    <property type="project" value="InterPro"/>
</dbReference>
<dbReference type="PANTHER" id="PTHR13482:SF3">
    <property type="entry name" value="MICROPROCESSOR COMPLEX SUBUNIT DGCR8"/>
    <property type="match status" value="1"/>
</dbReference>
<accession>A0AAV2Q4I1</accession>
<dbReference type="InterPro" id="IPR040375">
    <property type="entry name" value="DGCR8"/>
</dbReference>
<dbReference type="GO" id="GO:0020037">
    <property type="term" value="F:heme binding"/>
    <property type="evidence" value="ECO:0007669"/>
    <property type="project" value="InterPro"/>
</dbReference>
<proteinExistence type="predicted"/>
<keyword evidence="2" id="KW-1185">Reference proteome</keyword>
<gene>
    <name evidence="1" type="ORF">MNOR_LOCUS8292</name>
</gene>
<dbReference type="Proteomes" id="UP001497623">
    <property type="component" value="Unassembled WGS sequence"/>
</dbReference>
<feature type="non-terminal residue" evidence="1">
    <location>
        <position position="222"/>
    </location>
</feature>
<dbReference type="EMBL" id="CAXKWB010003824">
    <property type="protein sequence ID" value="CAL4070532.1"/>
    <property type="molecule type" value="Genomic_DNA"/>
</dbReference>
<dbReference type="GO" id="GO:0070878">
    <property type="term" value="F:primary miRNA binding"/>
    <property type="evidence" value="ECO:0007669"/>
    <property type="project" value="TreeGrafter"/>
</dbReference>
<dbReference type="GO" id="GO:0031053">
    <property type="term" value="P:primary miRNA processing"/>
    <property type="evidence" value="ECO:0007669"/>
    <property type="project" value="InterPro"/>
</dbReference>
<reference evidence="1 2" key="1">
    <citation type="submission" date="2024-05" db="EMBL/GenBank/DDBJ databases">
        <authorList>
            <person name="Wallberg A."/>
        </authorList>
    </citation>
    <scope>NUCLEOTIDE SEQUENCE [LARGE SCALE GENOMIC DNA]</scope>
</reference>
<dbReference type="GO" id="GO:0042802">
    <property type="term" value="F:identical protein binding"/>
    <property type="evidence" value="ECO:0007669"/>
    <property type="project" value="InterPro"/>
</dbReference>
<name>A0AAV2Q4I1_MEGNR</name>
<organism evidence="1 2">
    <name type="scientific">Meganyctiphanes norvegica</name>
    <name type="common">Northern krill</name>
    <name type="synonym">Thysanopoda norvegica</name>
    <dbReference type="NCBI Taxonomy" id="48144"/>
    <lineage>
        <taxon>Eukaryota</taxon>
        <taxon>Metazoa</taxon>
        <taxon>Ecdysozoa</taxon>
        <taxon>Arthropoda</taxon>
        <taxon>Crustacea</taxon>
        <taxon>Multicrustacea</taxon>
        <taxon>Malacostraca</taxon>
        <taxon>Eumalacostraca</taxon>
        <taxon>Eucarida</taxon>
        <taxon>Euphausiacea</taxon>
        <taxon>Euphausiidae</taxon>
        <taxon>Meganyctiphanes</taxon>
    </lineage>
</organism>
<evidence type="ECO:0000313" key="1">
    <source>
        <dbReference type="EMBL" id="CAL4070532.1"/>
    </source>
</evidence>
<sequence>TFSLERGNRDYGFLPEGWLETGHNSGMPIYLHRTSRVCTMSRPYFIGKKSLKKHDIPVSAIPCLQYIWPIHKVDSFGEEKRADSETPANNNKTSELIGETSVQCQNVNAQLIIKGEFESLVDSFGEEKRADSETPANNNKTSELLGETSVQCQNVNAQTVDLLQSSSTDSIDPALPTKTSPLSNDALLLPTSPSVHADTSACPVSHGLNVSQELSRDKSALT</sequence>
<evidence type="ECO:0000313" key="2">
    <source>
        <dbReference type="Proteomes" id="UP001497623"/>
    </source>
</evidence>
<feature type="non-terminal residue" evidence="1">
    <location>
        <position position="1"/>
    </location>
</feature>
<protein>
    <submittedName>
        <fullName evidence="1">Uncharacterized protein</fullName>
    </submittedName>
</protein>